<evidence type="ECO:0000256" key="1">
    <source>
        <dbReference type="ARBA" id="ARBA00007689"/>
    </source>
</evidence>
<dbReference type="PANTHER" id="PTHR35174:SF3">
    <property type="entry name" value="BLL7171 PROTEIN"/>
    <property type="match status" value="1"/>
</dbReference>
<feature type="domain" description="YCII-related" evidence="2">
    <location>
        <begin position="13"/>
        <end position="101"/>
    </location>
</feature>
<accession>A0A1C4XX93</accession>
<dbReference type="Gene3D" id="3.30.70.1060">
    <property type="entry name" value="Dimeric alpha+beta barrel"/>
    <property type="match status" value="1"/>
</dbReference>
<reference evidence="3 6" key="2">
    <citation type="submission" date="2020-07" db="EMBL/GenBank/DDBJ databases">
        <title>Sequencing the genomes of 1000 actinobacteria strains.</title>
        <authorList>
            <person name="Klenk H.-P."/>
        </authorList>
    </citation>
    <scope>NUCLEOTIDE SEQUENCE [LARGE SCALE GENOMIC DNA]</scope>
    <source>
        <strain evidence="3 6">DSM 43814</strain>
    </source>
</reference>
<gene>
    <name evidence="4" type="ORF">GA0074696_2910</name>
    <name evidence="3" type="ORF">HDA35_005626</name>
</gene>
<sequence length="115" mass="12555">MKQYLLSMYQPEGGTPDPEFLAGVMRELGAIREELEATGSWVFGQGLHAPETATVLRPKDGEVLVTDGPFVEGKEYLGGFTIIRAADLDAALDWGRRYALATTLPIEVRPFQGEG</sequence>
<dbReference type="Proteomes" id="UP000198228">
    <property type="component" value="Chromosome I"/>
</dbReference>
<dbReference type="EMBL" id="LT607410">
    <property type="protein sequence ID" value="SCF13129.1"/>
    <property type="molecule type" value="Genomic_DNA"/>
</dbReference>
<dbReference type="SUPFAM" id="SSF54909">
    <property type="entry name" value="Dimeric alpha+beta barrel"/>
    <property type="match status" value="1"/>
</dbReference>
<dbReference type="InterPro" id="IPR011008">
    <property type="entry name" value="Dimeric_a/b-barrel"/>
</dbReference>
<protein>
    <submittedName>
        <fullName evidence="4">Uncharacterized conserved protein</fullName>
    </submittedName>
</protein>
<evidence type="ECO:0000313" key="5">
    <source>
        <dbReference type="Proteomes" id="UP000198228"/>
    </source>
</evidence>
<evidence type="ECO:0000259" key="2">
    <source>
        <dbReference type="Pfam" id="PF03795"/>
    </source>
</evidence>
<evidence type="ECO:0000313" key="4">
    <source>
        <dbReference type="EMBL" id="SCF13129.1"/>
    </source>
</evidence>
<reference evidence="4 5" key="1">
    <citation type="submission" date="2016-06" db="EMBL/GenBank/DDBJ databases">
        <authorList>
            <person name="Kjaerup R.B."/>
            <person name="Dalgaard T.S."/>
            <person name="Juul-Madsen H.R."/>
        </authorList>
    </citation>
    <scope>NUCLEOTIDE SEQUENCE [LARGE SCALE GENOMIC DNA]</scope>
    <source>
        <strain evidence="4 5">DSM 43821</strain>
    </source>
</reference>
<comment type="similarity">
    <text evidence="1">Belongs to the YciI family.</text>
</comment>
<dbReference type="PANTHER" id="PTHR35174">
    <property type="entry name" value="BLL7171 PROTEIN-RELATED"/>
    <property type="match status" value="1"/>
</dbReference>
<dbReference type="InterPro" id="IPR005545">
    <property type="entry name" value="YCII"/>
</dbReference>
<evidence type="ECO:0000313" key="3">
    <source>
        <dbReference type="EMBL" id="NYF59795.1"/>
    </source>
</evidence>
<keyword evidence="6" id="KW-1185">Reference proteome</keyword>
<dbReference type="Pfam" id="PF03795">
    <property type="entry name" value="YCII"/>
    <property type="match status" value="1"/>
</dbReference>
<dbReference type="AlphaFoldDB" id="A0A1C4XX93"/>
<proteinExistence type="inferred from homology"/>
<name>A0A1C4XX93_9ACTN</name>
<evidence type="ECO:0000313" key="6">
    <source>
        <dbReference type="Proteomes" id="UP000631553"/>
    </source>
</evidence>
<dbReference type="Proteomes" id="UP000631553">
    <property type="component" value="Unassembled WGS sequence"/>
</dbReference>
<organism evidence="4 5">
    <name type="scientific">Micromonospora purpureochromogenes</name>
    <dbReference type="NCBI Taxonomy" id="47872"/>
    <lineage>
        <taxon>Bacteria</taxon>
        <taxon>Bacillati</taxon>
        <taxon>Actinomycetota</taxon>
        <taxon>Actinomycetes</taxon>
        <taxon>Micromonosporales</taxon>
        <taxon>Micromonosporaceae</taxon>
        <taxon>Micromonospora</taxon>
    </lineage>
</organism>
<dbReference type="RefSeq" id="WP_088961592.1">
    <property type="nucleotide sequence ID" value="NZ_JACCCQ010000001.1"/>
</dbReference>
<dbReference type="EMBL" id="JACCCQ010000001">
    <property type="protein sequence ID" value="NYF59795.1"/>
    <property type="molecule type" value="Genomic_DNA"/>
</dbReference>